<feature type="transmembrane region" description="Helical" evidence="2">
    <location>
        <begin position="285"/>
        <end position="307"/>
    </location>
</feature>
<feature type="signal peptide" evidence="3">
    <location>
        <begin position="1"/>
        <end position="18"/>
    </location>
</feature>
<sequence>MVCVLVAALLLLAPPAPAAAGPSAPAATLGGSTPAVQNSPQSADERRGRAQAAFEHGRFAEAALEYEALWREGHGPSDLFNAAASRFALRHYTHAVAHLEALLALSGLTAAQRDEAANLAKIARGKTHAVPLELQTQRPLDGPLVLTLGAVSTFASDIRPDIAITIRPGERAVLSLDPGVWRIRVDDPWFEPVALDVTVDASAGAKPQALDLRPRPDARALRRFALGWGNAGGAAFVVGVALLGVGQGRWSSRLATPVERCQAGGPSYPLEACRDALGAAGNLRAAGAGVLGVGAGALVGGLIALAPQPRQRRLAWTVAASIGAVASIGGAVALGLGTRAFMAQNDGSEWTADDRRAIEGGAATHTTGAAFLGLGGGMLASSVTGLVLERKGRFLVSASPQVRVGGASLVLEGRF</sequence>
<evidence type="ECO:0000256" key="3">
    <source>
        <dbReference type="SAM" id="SignalP"/>
    </source>
</evidence>
<protein>
    <recommendedName>
        <fullName evidence="6">PEGA domain-containing protein</fullName>
    </recommendedName>
</protein>
<organism evidence="4 5">
    <name type="scientific">Nannocystis radixulma</name>
    <dbReference type="NCBI Taxonomy" id="2995305"/>
    <lineage>
        <taxon>Bacteria</taxon>
        <taxon>Pseudomonadati</taxon>
        <taxon>Myxococcota</taxon>
        <taxon>Polyangia</taxon>
        <taxon>Nannocystales</taxon>
        <taxon>Nannocystaceae</taxon>
        <taxon>Nannocystis</taxon>
    </lineage>
</organism>
<evidence type="ECO:0008006" key="6">
    <source>
        <dbReference type="Google" id="ProtNLM"/>
    </source>
</evidence>
<feature type="transmembrane region" description="Helical" evidence="2">
    <location>
        <begin position="369"/>
        <end position="388"/>
    </location>
</feature>
<evidence type="ECO:0000256" key="2">
    <source>
        <dbReference type="SAM" id="Phobius"/>
    </source>
</evidence>
<dbReference type="EMBL" id="JAQNDN010000001">
    <property type="protein sequence ID" value="MDC0666684.1"/>
    <property type="molecule type" value="Genomic_DNA"/>
</dbReference>
<dbReference type="Proteomes" id="UP001217838">
    <property type="component" value="Unassembled WGS sequence"/>
</dbReference>
<keyword evidence="3" id="KW-0732">Signal</keyword>
<feature type="chain" id="PRO_5046389816" description="PEGA domain-containing protein" evidence="3">
    <location>
        <begin position="19"/>
        <end position="415"/>
    </location>
</feature>
<name>A0ABT5AXW1_9BACT</name>
<feature type="transmembrane region" description="Helical" evidence="2">
    <location>
        <begin position="314"/>
        <end position="336"/>
    </location>
</feature>
<feature type="region of interest" description="Disordered" evidence="1">
    <location>
        <begin position="22"/>
        <end position="47"/>
    </location>
</feature>
<keyword evidence="2" id="KW-1133">Transmembrane helix</keyword>
<dbReference type="RefSeq" id="WP_271994304.1">
    <property type="nucleotide sequence ID" value="NZ_JAQNDN010000001.1"/>
</dbReference>
<comment type="caution">
    <text evidence="4">The sequence shown here is derived from an EMBL/GenBank/DDBJ whole genome shotgun (WGS) entry which is preliminary data.</text>
</comment>
<reference evidence="4 5" key="1">
    <citation type="submission" date="2022-11" db="EMBL/GenBank/DDBJ databases">
        <title>Minimal conservation of predation-associated metabolite biosynthetic gene clusters underscores biosynthetic potential of Myxococcota including descriptions for ten novel species: Archangium lansinium sp. nov., Myxococcus landrumus sp. nov., Nannocystis bai.</title>
        <authorList>
            <person name="Ahearne A."/>
            <person name="Stevens C."/>
            <person name="Dowd S."/>
        </authorList>
    </citation>
    <scope>NUCLEOTIDE SEQUENCE [LARGE SCALE GENOMIC DNA]</scope>
    <source>
        <strain evidence="4 5">NCELM</strain>
    </source>
</reference>
<keyword evidence="2" id="KW-0472">Membrane</keyword>
<feature type="compositionally biased region" description="Low complexity" evidence="1">
    <location>
        <begin position="22"/>
        <end position="31"/>
    </location>
</feature>
<gene>
    <name evidence="4" type="ORF">POL58_03010</name>
</gene>
<accession>A0ABT5AXW1</accession>
<keyword evidence="2" id="KW-0812">Transmembrane</keyword>
<dbReference type="SUPFAM" id="SSF48452">
    <property type="entry name" value="TPR-like"/>
    <property type="match status" value="1"/>
</dbReference>
<proteinExistence type="predicted"/>
<keyword evidence="5" id="KW-1185">Reference proteome</keyword>
<dbReference type="InterPro" id="IPR011990">
    <property type="entry name" value="TPR-like_helical_dom_sf"/>
</dbReference>
<evidence type="ECO:0000313" key="4">
    <source>
        <dbReference type="EMBL" id="MDC0666684.1"/>
    </source>
</evidence>
<evidence type="ECO:0000313" key="5">
    <source>
        <dbReference type="Proteomes" id="UP001217838"/>
    </source>
</evidence>
<evidence type="ECO:0000256" key="1">
    <source>
        <dbReference type="SAM" id="MobiDB-lite"/>
    </source>
</evidence>